<dbReference type="AlphaFoldDB" id="A0A9W4GDZ1"/>
<gene>
    <name evidence="1" type="ORF">BGTH12_LOCUS3385</name>
</gene>
<dbReference type="Proteomes" id="UP000683417">
    <property type="component" value="Unassembled WGS sequence"/>
</dbReference>
<reference evidence="1" key="1">
    <citation type="submission" date="2020-10" db="EMBL/GenBank/DDBJ databases">
        <authorList>
            <person name="Muller C M."/>
        </authorList>
    </citation>
    <scope>NUCLEOTIDE SEQUENCE</scope>
    <source>
        <strain evidence="1">THUN-12</strain>
    </source>
</reference>
<sequence>SFTVIEPPNFKVPSRKHPSHSLVTTRAAKHPTAPLLYSDSILCYVLLIVTLSGV</sequence>
<protein>
    <submittedName>
        <fullName evidence="1">BgTH12-02270</fullName>
    </submittedName>
</protein>
<organism evidence="1 2">
    <name type="scientific">Blumeria graminis f. sp. triticale</name>
    <dbReference type="NCBI Taxonomy" id="1689686"/>
    <lineage>
        <taxon>Eukaryota</taxon>
        <taxon>Fungi</taxon>
        <taxon>Dikarya</taxon>
        <taxon>Ascomycota</taxon>
        <taxon>Pezizomycotina</taxon>
        <taxon>Leotiomycetes</taxon>
        <taxon>Erysiphales</taxon>
        <taxon>Erysiphaceae</taxon>
        <taxon>Blumeria</taxon>
    </lineage>
</organism>
<proteinExistence type="predicted"/>
<dbReference type="EMBL" id="CAJHIT010000005">
    <property type="protein sequence ID" value="CAD6502027.1"/>
    <property type="molecule type" value="Genomic_DNA"/>
</dbReference>
<evidence type="ECO:0000313" key="1">
    <source>
        <dbReference type="EMBL" id="CAD6502027.1"/>
    </source>
</evidence>
<feature type="non-terminal residue" evidence="1">
    <location>
        <position position="1"/>
    </location>
</feature>
<evidence type="ECO:0000313" key="2">
    <source>
        <dbReference type="Proteomes" id="UP000683417"/>
    </source>
</evidence>
<name>A0A9W4GDZ1_BLUGR</name>
<comment type="caution">
    <text evidence="1">The sequence shown here is derived from an EMBL/GenBank/DDBJ whole genome shotgun (WGS) entry which is preliminary data.</text>
</comment>
<accession>A0A9W4GDZ1</accession>